<gene>
    <name evidence="2" type="ORF">H6A31_12820</name>
</gene>
<feature type="signal peptide" evidence="1">
    <location>
        <begin position="1"/>
        <end position="18"/>
    </location>
</feature>
<dbReference type="RefSeq" id="WP_204476831.1">
    <property type="nucleotide sequence ID" value="NZ_JACJJW010000044.1"/>
</dbReference>
<accession>A0ABS2EYB9</accession>
<evidence type="ECO:0000313" key="2">
    <source>
        <dbReference type="EMBL" id="MBM6759551.1"/>
    </source>
</evidence>
<evidence type="ECO:0008006" key="4">
    <source>
        <dbReference type="Google" id="ProtNLM"/>
    </source>
</evidence>
<comment type="caution">
    <text evidence="2">The sequence shown here is derived from an EMBL/GenBank/DDBJ whole genome shotgun (WGS) entry which is preliminary data.</text>
</comment>
<proteinExistence type="predicted"/>
<protein>
    <recommendedName>
        <fullName evidence="4">Capsule assembly Wzi family protein</fullName>
    </recommendedName>
</protein>
<evidence type="ECO:0000256" key="1">
    <source>
        <dbReference type="SAM" id="SignalP"/>
    </source>
</evidence>
<keyword evidence="3" id="KW-1185">Reference proteome</keyword>
<feature type="chain" id="PRO_5046384998" description="Capsule assembly Wzi family protein" evidence="1">
    <location>
        <begin position="19"/>
        <end position="495"/>
    </location>
</feature>
<sequence length="495" mass="55943">MNLSKTFILLLLATPALAQEGAKDFQYRVEMAGTVSSGTYAPLWLTANRFGMESEKPNSGYLRAGLEWHRQLRRGWRIDAGLDLAGGVKQTSDFWIQQAYADISWKMLTLSIGSKERMGFPLEKNSELTSGWMAEGPNMRPIPQVRAEIKDYLSIPGTRNWVAFKGHLAYGSFTDSYWQKDFCGVNQTYTKNALYHSKSLMFRLGNKEKLPVEFEFGLFMATQFGGDQYQKLPDGTSQLTVDMPDGVKAYWHAFFPTAGGSDTPAGEQVNVEGNMLGSWNFALNYYWGDWKIRATLDHYFEDHSQMFWEYGRWKDGQLGIELYLPKNKWVSAVLWEGISTKDSSGPILYDGFWGSFSDLQMSGGDSYYNNYIYKAWQHYGQGIGNPLLVGPAYNADGSIAFKSNRMKAQHVGISGQPSDEWKWRILASYARHWGTYEAPFDKVRKQFSSMAEVTYLPQWAQGWSVSATFGMDRGNYLGNSTGGMITIRKTGGLGK</sequence>
<reference evidence="2 3" key="1">
    <citation type="journal article" date="2021" name="Sci. Rep.">
        <title>The distribution of antibiotic resistance genes in chicken gut microbiota commensals.</title>
        <authorList>
            <person name="Juricova H."/>
            <person name="Matiasovicova J."/>
            <person name="Kubasova T."/>
            <person name="Cejkova D."/>
            <person name="Rychlik I."/>
        </authorList>
    </citation>
    <scope>NUCLEOTIDE SEQUENCE [LARGE SCALE GENOMIC DNA]</scope>
    <source>
        <strain evidence="2 3">An801</strain>
    </source>
</reference>
<keyword evidence="1" id="KW-0732">Signal</keyword>
<dbReference type="EMBL" id="JACJJW010000044">
    <property type="protein sequence ID" value="MBM6759551.1"/>
    <property type="molecule type" value="Genomic_DNA"/>
</dbReference>
<dbReference type="Proteomes" id="UP000703295">
    <property type="component" value="Unassembled WGS sequence"/>
</dbReference>
<evidence type="ECO:0000313" key="3">
    <source>
        <dbReference type="Proteomes" id="UP000703295"/>
    </source>
</evidence>
<organism evidence="2 3">
    <name type="scientific">Bacteroides mediterraneensis</name>
    <dbReference type="NCBI Taxonomy" id="1841856"/>
    <lineage>
        <taxon>Bacteria</taxon>
        <taxon>Pseudomonadati</taxon>
        <taxon>Bacteroidota</taxon>
        <taxon>Bacteroidia</taxon>
        <taxon>Bacteroidales</taxon>
        <taxon>Bacteroidaceae</taxon>
        <taxon>Bacteroides</taxon>
    </lineage>
</organism>
<name>A0ABS2EYB9_9BACE</name>